<evidence type="ECO:0000313" key="1">
    <source>
        <dbReference type="EMBL" id="UGS28395.1"/>
    </source>
</evidence>
<dbReference type="InterPro" id="IPR007423">
    <property type="entry name" value="Sel_put"/>
</dbReference>
<protein>
    <submittedName>
        <fullName evidence="1">YbdD/YjiX family protein</fullName>
    </submittedName>
</protein>
<reference evidence="1 2" key="1">
    <citation type="submission" date="2023-01" db="EMBL/GenBank/DDBJ databases">
        <title>Characterization of estradiol degrading bacteria Microbacterium sp. MZT7 and reveal degrading genes through genome analysis.</title>
        <authorList>
            <person name="Hao P."/>
            <person name="Gao Y."/>
        </authorList>
    </citation>
    <scope>NUCLEOTIDE SEQUENCE [LARGE SCALE GENOMIC DNA]</scope>
    <source>
        <strain evidence="1 2">MZT7</strain>
    </source>
</reference>
<dbReference type="Proteomes" id="UP001199642">
    <property type="component" value="Chromosome"/>
</dbReference>
<keyword evidence="2" id="KW-1185">Reference proteome</keyword>
<sequence>MGGDARGPARRAAEGLRRAWRAVSWYVNGVTGQSRYAAYLAHERAAHPDRVPMTEREFWRRHYAAQDADPGARCC</sequence>
<organism evidence="1 2">
    <name type="scientific">Microbacterium resistens</name>
    <dbReference type="NCBI Taxonomy" id="156977"/>
    <lineage>
        <taxon>Bacteria</taxon>
        <taxon>Bacillati</taxon>
        <taxon>Actinomycetota</taxon>
        <taxon>Actinomycetes</taxon>
        <taxon>Micrococcales</taxon>
        <taxon>Microbacteriaceae</taxon>
        <taxon>Microbacterium</taxon>
    </lineage>
</organism>
<evidence type="ECO:0000313" key="2">
    <source>
        <dbReference type="Proteomes" id="UP001199642"/>
    </source>
</evidence>
<name>A0ABY3RZ78_9MICO</name>
<dbReference type="EMBL" id="CP082781">
    <property type="protein sequence ID" value="UGS28395.1"/>
    <property type="molecule type" value="Genomic_DNA"/>
</dbReference>
<accession>A0ABY3RZ78</accession>
<dbReference type="Pfam" id="PF04328">
    <property type="entry name" value="Sel_put"/>
    <property type="match status" value="1"/>
</dbReference>
<proteinExistence type="predicted"/>
<gene>
    <name evidence="1" type="ORF">K8F61_00995</name>
</gene>